<comment type="caution">
    <text evidence="4">The sequence shown here is derived from an EMBL/GenBank/DDBJ whole genome shotgun (WGS) entry which is preliminary data.</text>
</comment>
<feature type="repeat" description="WD" evidence="3">
    <location>
        <begin position="153"/>
        <end position="194"/>
    </location>
</feature>
<dbReference type="PANTHER" id="PTHR19879">
    <property type="entry name" value="TRANSCRIPTION INITIATION FACTOR TFIID"/>
    <property type="match status" value="1"/>
</dbReference>
<dbReference type="SMART" id="SM00320">
    <property type="entry name" value="WD40"/>
    <property type="match status" value="6"/>
</dbReference>
<evidence type="ECO:0000313" key="4">
    <source>
        <dbReference type="EMBL" id="ETO19189.1"/>
    </source>
</evidence>
<feature type="repeat" description="WD" evidence="3">
    <location>
        <begin position="317"/>
        <end position="349"/>
    </location>
</feature>
<dbReference type="PROSITE" id="PS50294">
    <property type="entry name" value="WD_REPEATS_REGION"/>
    <property type="match status" value="4"/>
</dbReference>
<dbReference type="Pfam" id="PF00400">
    <property type="entry name" value="WD40"/>
    <property type="match status" value="4"/>
</dbReference>
<feature type="non-terminal residue" evidence="4">
    <location>
        <position position="1"/>
    </location>
</feature>
<evidence type="ECO:0000256" key="1">
    <source>
        <dbReference type="ARBA" id="ARBA00022574"/>
    </source>
</evidence>
<dbReference type="InterPro" id="IPR036322">
    <property type="entry name" value="WD40_repeat_dom_sf"/>
</dbReference>
<protein>
    <submittedName>
        <fullName evidence="4">WD-40 repeat protein</fullName>
    </submittedName>
</protein>
<dbReference type="Gene3D" id="2.130.10.10">
    <property type="entry name" value="YVTN repeat-like/Quinoprotein amine dehydrogenase"/>
    <property type="match status" value="2"/>
</dbReference>
<dbReference type="OrthoDB" id="196858at2759"/>
<dbReference type="PROSITE" id="PS50082">
    <property type="entry name" value="WD_REPEATS_2"/>
    <property type="match status" value="5"/>
</dbReference>
<keyword evidence="5" id="KW-1185">Reference proteome</keyword>
<feature type="repeat" description="WD" evidence="3">
    <location>
        <begin position="199"/>
        <end position="233"/>
    </location>
</feature>
<keyword evidence="2" id="KW-0677">Repeat</keyword>
<dbReference type="Proteomes" id="UP000023152">
    <property type="component" value="Unassembled WGS sequence"/>
</dbReference>
<dbReference type="PANTHER" id="PTHR19879:SF9">
    <property type="entry name" value="TRANSCRIPTION INITIATION FACTOR TFIID SUBUNIT 5"/>
    <property type="match status" value="1"/>
</dbReference>
<dbReference type="InterPro" id="IPR020472">
    <property type="entry name" value="WD40_PAC1"/>
</dbReference>
<evidence type="ECO:0000256" key="2">
    <source>
        <dbReference type="ARBA" id="ARBA00022737"/>
    </source>
</evidence>
<dbReference type="AlphaFoldDB" id="X6N0C2"/>
<dbReference type="InterPro" id="IPR015943">
    <property type="entry name" value="WD40/YVTN_repeat-like_dom_sf"/>
</dbReference>
<gene>
    <name evidence="4" type="ORF">RFI_18039</name>
</gene>
<feature type="repeat" description="WD" evidence="3">
    <location>
        <begin position="275"/>
        <end position="316"/>
    </location>
</feature>
<dbReference type="PRINTS" id="PR00320">
    <property type="entry name" value="GPROTEINBRPT"/>
</dbReference>
<dbReference type="CDD" id="cd00200">
    <property type="entry name" value="WD40"/>
    <property type="match status" value="1"/>
</dbReference>
<evidence type="ECO:0000256" key="3">
    <source>
        <dbReference type="PROSITE-ProRule" id="PRU00221"/>
    </source>
</evidence>
<dbReference type="SUPFAM" id="SSF50978">
    <property type="entry name" value="WD40 repeat-like"/>
    <property type="match status" value="1"/>
</dbReference>
<organism evidence="4 5">
    <name type="scientific">Reticulomyxa filosa</name>
    <dbReference type="NCBI Taxonomy" id="46433"/>
    <lineage>
        <taxon>Eukaryota</taxon>
        <taxon>Sar</taxon>
        <taxon>Rhizaria</taxon>
        <taxon>Retaria</taxon>
        <taxon>Foraminifera</taxon>
        <taxon>Monothalamids</taxon>
        <taxon>Reticulomyxidae</taxon>
        <taxon>Reticulomyxa</taxon>
    </lineage>
</organism>
<sequence length="349" mass="40110">ANGRQKVLFLGYRTLFEMSCDDYNDYSYFGTSKCCGKLDNEKKKKKRKRGKRKAKMAYVITSSTKKKQTEKIIKRITENWLRIFNIKFGWINEFNKIVAQYTKTFRMVKVLQGHLNVINSVSFSPDGKKIVSASRDKTIRIWDIASLRQIQMFAETNEEMFGAKFSSDGKCVAAYSEDNTIRLWDVQSGKEIQTFDCMVSDIYFSPDNQLLISRLINGSVVMWNLETGKRASELEKHSDENRSRMSPDGQFVIANSGKNMIGIMDAMSGEIVQRLIGHGHYVSDMRYSSDGQTIVSCSWDKTIRWWDVASGHEIQILKGHSDWVTKVDVSPDGNCIVSASWDRTIRVWR</sequence>
<evidence type="ECO:0000313" key="5">
    <source>
        <dbReference type="Proteomes" id="UP000023152"/>
    </source>
</evidence>
<keyword evidence="1 3" id="KW-0853">WD repeat</keyword>
<accession>X6N0C2</accession>
<reference evidence="4 5" key="1">
    <citation type="journal article" date="2013" name="Curr. Biol.">
        <title>The Genome of the Foraminiferan Reticulomyxa filosa.</title>
        <authorList>
            <person name="Glockner G."/>
            <person name="Hulsmann N."/>
            <person name="Schleicher M."/>
            <person name="Noegel A.A."/>
            <person name="Eichinger L."/>
            <person name="Gallinger C."/>
            <person name="Pawlowski J."/>
            <person name="Sierra R."/>
            <person name="Euteneuer U."/>
            <person name="Pillet L."/>
            <person name="Moustafa A."/>
            <person name="Platzer M."/>
            <person name="Groth M."/>
            <person name="Szafranski K."/>
            <person name="Schliwa M."/>
        </authorList>
    </citation>
    <scope>NUCLEOTIDE SEQUENCE [LARGE SCALE GENOMIC DNA]</scope>
</reference>
<proteinExistence type="predicted"/>
<feature type="repeat" description="WD" evidence="3">
    <location>
        <begin position="111"/>
        <end position="152"/>
    </location>
</feature>
<dbReference type="EMBL" id="ASPP01013926">
    <property type="protein sequence ID" value="ETO19189.1"/>
    <property type="molecule type" value="Genomic_DNA"/>
</dbReference>
<name>X6N0C2_RETFI</name>
<dbReference type="InterPro" id="IPR001680">
    <property type="entry name" value="WD40_rpt"/>
</dbReference>
<dbReference type="InterPro" id="IPR019775">
    <property type="entry name" value="WD40_repeat_CS"/>
</dbReference>
<dbReference type="PROSITE" id="PS00678">
    <property type="entry name" value="WD_REPEATS_1"/>
    <property type="match status" value="1"/>
</dbReference>